<evidence type="ECO:0000256" key="1">
    <source>
        <dbReference type="SAM" id="MobiDB-lite"/>
    </source>
</evidence>
<dbReference type="OrthoDB" id="8256452at2"/>
<feature type="chain" id="PRO_5041085836" evidence="2">
    <location>
        <begin position="22"/>
        <end position="98"/>
    </location>
</feature>
<accession>A0A4Q0QHB2</accession>
<evidence type="ECO:0000313" key="5">
    <source>
        <dbReference type="Proteomes" id="UP000246085"/>
    </source>
</evidence>
<evidence type="ECO:0000313" key="4">
    <source>
        <dbReference type="EMBL" id="SPP93264.1"/>
    </source>
</evidence>
<feature type="signal peptide" evidence="2">
    <location>
        <begin position="1"/>
        <end position="21"/>
    </location>
</feature>
<sequence>MRSIASALVFALAMSASAAFAQTTKPDVSSAPSAQNSGTGIAGQPGNKNGPAAKPGETVGSSSTLNQQNPTVQQQDTSNIKGLPGNKSGPPAKKPDQQ</sequence>
<evidence type="ECO:0000256" key="2">
    <source>
        <dbReference type="SAM" id="SignalP"/>
    </source>
</evidence>
<dbReference type="Proteomes" id="UP000669317">
    <property type="component" value="Unassembled WGS sequence"/>
</dbReference>
<dbReference type="Proteomes" id="UP000246085">
    <property type="component" value="Chromosome BRAD3257"/>
</dbReference>
<reference evidence="4 5" key="1">
    <citation type="submission" date="2018-03" db="EMBL/GenBank/DDBJ databases">
        <authorList>
            <person name="Gully D."/>
        </authorList>
    </citation>
    <scope>NUCLEOTIDE SEQUENCE [LARGE SCALE GENOMIC DNA]</scope>
    <source>
        <strain evidence="4">ORS3257</strain>
    </source>
</reference>
<dbReference type="RefSeq" id="WP_122401626.1">
    <property type="nucleotide sequence ID" value="NZ_JAGIKT010000022.1"/>
</dbReference>
<organism evidence="4 5">
    <name type="scientific">Bradyrhizobium vignae</name>
    <dbReference type="NCBI Taxonomy" id="1549949"/>
    <lineage>
        <taxon>Bacteria</taxon>
        <taxon>Pseudomonadati</taxon>
        <taxon>Pseudomonadota</taxon>
        <taxon>Alphaproteobacteria</taxon>
        <taxon>Hyphomicrobiales</taxon>
        <taxon>Nitrobacteraceae</taxon>
        <taxon>Bradyrhizobium</taxon>
    </lineage>
</organism>
<proteinExistence type="predicted"/>
<name>A0A2U3PVV6_9BRAD</name>
<evidence type="ECO:0000313" key="6">
    <source>
        <dbReference type="Proteomes" id="UP000669317"/>
    </source>
</evidence>
<feature type="compositionally biased region" description="Polar residues" evidence="1">
    <location>
        <begin position="59"/>
        <end position="80"/>
    </location>
</feature>
<keyword evidence="2" id="KW-0732">Signal</keyword>
<gene>
    <name evidence="4" type="ORF">BRAD3257_2184</name>
    <name evidence="3" type="ORF">JWS04_11595</name>
</gene>
<dbReference type="KEGG" id="bvz:BRAD3257_2184"/>
<keyword evidence="6" id="KW-1185">Reference proteome</keyword>
<accession>A0A2U3PVV6</accession>
<protein>
    <submittedName>
        <fullName evidence="4">Uncharacterized protein</fullName>
    </submittedName>
</protein>
<feature type="compositionally biased region" description="Polar residues" evidence="1">
    <location>
        <begin position="22"/>
        <end position="39"/>
    </location>
</feature>
<dbReference type="EMBL" id="JAGIKT010000022">
    <property type="protein sequence ID" value="MBP0111716.1"/>
    <property type="molecule type" value="Genomic_DNA"/>
</dbReference>
<evidence type="ECO:0000313" key="3">
    <source>
        <dbReference type="EMBL" id="MBP0111716.1"/>
    </source>
</evidence>
<dbReference type="AlphaFoldDB" id="A0A2U3PVV6"/>
<reference evidence="3 6" key="2">
    <citation type="submission" date="2021-03" db="EMBL/GenBank/DDBJ databases">
        <title>Genome Sequence of Bradyrhizobium vignae strain ISRA400.</title>
        <authorList>
            <person name="Tisa L.S."/>
            <person name="Svistoonoff S."/>
            <person name="Hocher V."/>
            <person name="Fall S."/>
            <person name="Zaiya A."/>
            <person name="Naing D."/>
            <person name="Niang N."/>
            <person name="Diouf A."/>
            <person name="Dasylva M.C."/>
            <person name="Toure O."/>
            <person name="Gueye M."/>
            <person name="Gully D."/>
            <person name="Tisseyre P."/>
            <person name="Simpson S."/>
            <person name="Morris K."/>
            <person name="Thomas W.K."/>
        </authorList>
    </citation>
    <scope>NUCLEOTIDE SEQUENCE [LARGE SCALE GENOMIC DNA]</scope>
    <source>
        <strain evidence="3 6">ISRA400</strain>
    </source>
</reference>
<feature type="region of interest" description="Disordered" evidence="1">
    <location>
        <begin position="20"/>
        <end position="98"/>
    </location>
</feature>
<dbReference type="EMBL" id="LS398110">
    <property type="protein sequence ID" value="SPP93264.1"/>
    <property type="molecule type" value="Genomic_DNA"/>
</dbReference>